<name>A0A834TKX1_9FABA</name>
<reference evidence="1" key="1">
    <citation type="submission" date="2020-09" db="EMBL/GenBank/DDBJ databases">
        <title>Genome-Enabled Discovery of Anthraquinone Biosynthesis in Senna tora.</title>
        <authorList>
            <person name="Kang S.-H."/>
            <person name="Pandey R.P."/>
            <person name="Lee C.-M."/>
            <person name="Sim J.-S."/>
            <person name="Jeong J.-T."/>
            <person name="Choi B.-S."/>
            <person name="Jung M."/>
            <person name="Ginzburg D."/>
            <person name="Zhao K."/>
            <person name="Won S.Y."/>
            <person name="Oh T.-J."/>
            <person name="Yu Y."/>
            <person name="Kim N.-H."/>
            <person name="Lee O.R."/>
            <person name="Lee T.-H."/>
            <person name="Bashyal P."/>
            <person name="Kim T.-S."/>
            <person name="Lee W.-H."/>
            <person name="Kawkins C."/>
            <person name="Kim C.-K."/>
            <person name="Kim J.S."/>
            <person name="Ahn B.O."/>
            <person name="Rhee S.Y."/>
            <person name="Sohng J.K."/>
        </authorList>
    </citation>
    <scope>NUCLEOTIDE SEQUENCE</scope>
    <source>
        <tissue evidence="1">Leaf</tissue>
    </source>
</reference>
<comment type="caution">
    <text evidence="1">The sequence shown here is derived from an EMBL/GenBank/DDBJ whole genome shotgun (WGS) entry which is preliminary data.</text>
</comment>
<protein>
    <submittedName>
        <fullName evidence="1">Uncharacterized protein</fullName>
    </submittedName>
</protein>
<gene>
    <name evidence="1" type="ORF">G2W53_021158</name>
</gene>
<sequence length="64" mass="7153">MIDSLPLCVLWVKLRLLKENGSANGGCKNSTFYFRVANAMLGHDLKRGRSTCSARKQEVCYQSS</sequence>
<evidence type="ECO:0000313" key="2">
    <source>
        <dbReference type="Proteomes" id="UP000634136"/>
    </source>
</evidence>
<organism evidence="1 2">
    <name type="scientific">Senna tora</name>
    <dbReference type="NCBI Taxonomy" id="362788"/>
    <lineage>
        <taxon>Eukaryota</taxon>
        <taxon>Viridiplantae</taxon>
        <taxon>Streptophyta</taxon>
        <taxon>Embryophyta</taxon>
        <taxon>Tracheophyta</taxon>
        <taxon>Spermatophyta</taxon>
        <taxon>Magnoliopsida</taxon>
        <taxon>eudicotyledons</taxon>
        <taxon>Gunneridae</taxon>
        <taxon>Pentapetalae</taxon>
        <taxon>rosids</taxon>
        <taxon>fabids</taxon>
        <taxon>Fabales</taxon>
        <taxon>Fabaceae</taxon>
        <taxon>Caesalpinioideae</taxon>
        <taxon>Cassia clade</taxon>
        <taxon>Senna</taxon>
    </lineage>
</organism>
<keyword evidence="2" id="KW-1185">Reference proteome</keyword>
<proteinExistence type="predicted"/>
<dbReference type="Proteomes" id="UP000634136">
    <property type="component" value="Unassembled WGS sequence"/>
</dbReference>
<dbReference type="EMBL" id="JAAIUW010000007">
    <property type="protein sequence ID" value="KAF7823014.1"/>
    <property type="molecule type" value="Genomic_DNA"/>
</dbReference>
<evidence type="ECO:0000313" key="1">
    <source>
        <dbReference type="EMBL" id="KAF7823014.1"/>
    </source>
</evidence>
<dbReference type="AlphaFoldDB" id="A0A834TKX1"/>
<accession>A0A834TKX1</accession>